<dbReference type="InterPro" id="IPR029016">
    <property type="entry name" value="GAF-like_dom_sf"/>
</dbReference>
<dbReference type="PANTHER" id="PTHR30136:SF24">
    <property type="entry name" value="HTH-TYPE TRANSCRIPTIONAL REPRESSOR ALLR"/>
    <property type="match status" value="1"/>
</dbReference>
<dbReference type="PROSITE" id="PS51078">
    <property type="entry name" value="ICLR_ED"/>
    <property type="match status" value="1"/>
</dbReference>
<evidence type="ECO:0000256" key="3">
    <source>
        <dbReference type="ARBA" id="ARBA00023163"/>
    </source>
</evidence>
<sequence length="252" mass="28821">MDQDEIKVKSLKKALDVLNCFLVKPTWGVTEISDRLGLYKSNVYDILTTLKAMDYLEKDEETERYKLGMQVFALSRAMEETFSIIKIAMPYMQELANFTNERVYLAIPHDGEVVYLEATYPTESVNLMRSILGERADMHCTGIGKAMLANLSEEEINAYLQRDLAVYTDHTISDPVQLRAELEATRQRGYAIDDMEHEFGVKCVAMPIFDKTHKLYAAISVSGLAVHFTDDQIQEWALLIKKYVAKIENRLS</sequence>
<dbReference type="SUPFAM" id="SSF46785">
    <property type="entry name" value="Winged helix' DNA-binding domain"/>
    <property type="match status" value="1"/>
</dbReference>
<evidence type="ECO:0000259" key="5">
    <source>
        <dbReference type="PROSITE" id="PS51078"/>
    </source>
</evidence>
<evidence type="ECO:0000256" key="1">
    <source>
        <dbReference type="ARBA" id="ARBA00023015"/>
    </source>
</evidence>
<dbReference type="PANTHER" id="PTHR30136">
    <property type="entry name" value="HELIX-TURN-HELIX TRANSCRIPTIONAL REGULATOR, ICLR FAMILY"/>
    <property type="match status" value="1"/>
</dbReference>
<dbReference type="InterPro" id="IPR050707">
    <property type="entry name" value="HTH_MetabolicPath_Reg"/>
</dbReference>
<keyword evidence="3" id="KW-0804">Transcription</keyword>
<reference evidence="6 7" key="1">
    <citation type="submission" date="2020-08" db="EMBL/GenBank/DDBJ databases">
        <title>Genome public.</title>
        <authorList>
            <person name="Liu C."/>
            <person name="Sun Q."/>
        </authorList>
    </citation>
    <scope>NUCLEOTIDE SEQUENCE [LARGE SCALE GENOMIC DNA]</scope>
    <source>
        <strain evidence="6 7">27-44</strain>
    </source>
</reference>
<dbReference type="SMART" id="SM00346">
    <property type="entry name" value="HTH_ICLR"/>
    <property type="match status" value="1"/>
</dbReference>
<evidence type="ECO:0000313" key="6">
    <source>
        <dbReference type="EMBL" id="MBC5740643.1"/>
    </source>
</evidence>
<dbReference type="InterPro" id="IPR036388">
    <property type="entry name" value="WH-like_DNA-bd_sf"/>
</dbReference>
<evidence type="ECO:0000259" key="4">
    <source>
        <dbReference type="PROSITE" id="PS51077"/>
    </source>
</evidence>
<keyword evidence="1" id="KW-0805">Transcription regulation</keyword>
<dbReference type="SUPFAM" id="SSF55781">
    <property type="entry name" value="GAF domain-like"/>
    <property type="match status" value="1"/>
</dbReference>
<feature type="domain" description="IclR-ED" evidence="5">
    <location>
        <begin position="70"/>
        <end position="252"/>
    </location>
</feature>
<evidence type="ECO:0000313" key="7">
    <source>
        <dbReference type="Proteomes" id="UP000633936"/>
    </source>
</evidence>
<keyword evidence="7" id="KW-1185">Reference proteome</keyword>
<gene>
    <name evidence="6" type="ORF">H8Z79_09260</name>
</gene>
<dbReference type="EMBL" id="JACOQE010000004">
    <property type="protein sequence ID" value="MBC5740643.1"/>
    <property type="molecule type" value="Genomic_DNA"/>
</dbReference>
<name>A0ABR7I2A7_9FIRM</name>
<proteinExistence type="predicted"/>
<dbReference type="Proteomes" id="UP000633936">
    <property type="component" value="Unassembled WGS sequence"/>
</dbReference>
<feature type="domain" description="HTH iclR-type" evidence="4">
    <location>
        <begin position="8"/>
        <end position="69"/>
    </location>
</feature>
<organism evidence="6 7">
    <name type="scientific">Blautia intestinalis</name>
    <dbReference type="NCBI Taxonomy" id="2763028"/>
    <lineage>
        <taxon>Bacteria</taxon>
        <taxon>Bacillati</taxon>
        <taxon>Bacillota</taxon>
        <taxon>Clostridia</taxon>
        <taxon>Lachnospirales</taxon>
        <taxon>Lachnospiraceae</taxon>
        <taxon>Blautia</taxon>
    </lineage>
</organism>
<dbReference type="Gene3D" id="3.30.450.40">
    <property type="match status" value="1"/>
</dbReference>
<dbReference type="Pfam" id="PF09339">
    <property type="entry name" value="HTH_IclR"/>
    <property type="match status" value="1"/>
</dbReference>
<accession>A0ABR7I2A7</accession>
<comment type="caution">
    <text evidence="6">The sequence shown here is derived from an EMBL/GenBank/DDBJ whole genome shotgun (WGS) entry which is preliminary data.</text>
</comment>
<dbReference type="Pfam" id="PF01614">
    <property type="entry name" value="IclR_C"/>
    <property type="match status" value="1"/>
</dbReference>
<dbReference type="InterPro" id="IPR036390">
    <property type="entry name" value="WH_DNA-bd_sf"/>
</dbReference>
<dbReference type="PROSITE" id="PS51077">
    <property type="entry name" value="HTH_ICLR"/>
    <property type="match status" value="1"/>
</dbReference>
<dbReference type="InterPro" id="IPR005471">
    <property type="entry name" value="Tscrpt_reg_IclR_N"/>
</dbReference>
<evidence type="ECO:0000256" key="2">
    <source>
        <dbReference type="ARBA" id="ARBA00023125"/>
    </source>
</evidence>
<dbReference type="RefSeq" id="WP_118039040.1">
    <property type="nucleotide sequence ID" value="NZ_JACOQE010000004.1"/>
</dbReference>
<keyword evidence="2" id="KW-0238">DNA-binding</keyword>
<dbReference type="Gene3D" id="1.10.10.10">
    <property type="entry name" value="Winged helix-like DNA-binding domain superfamily/Winged helix DNA-binding domain"/>
    <property type="match status" value="1"/>
</dbReference>
<dbReference type="InterPro" id="IPR014757">
    <property type="entry name" value="Tscrpt_reg_IclR_C"/>
</dbReference>
<protein>
    <submittedName>
        <fullName evidence="6">IclR family transcriptional regulator</fullName>
    </submittedName>
</protein>